<reference evidence="2" key="1">
    <citation type="submission" date="2020-05" db="EMBL/GenBank/DDBJ databases">
        <title>Phylogenomic resolution of chytrid fungi.</title>
        <authorList>
            <person name="Stajich J.E."/>
            <person name="Amses K."/>
            <person name="Simmons R."/>
            <person name="Seto K."/>
            <person name="Myers J."/>
            <person name="Bonds A."/>
            <person name="Quandt C.A."/>
            <person name="Barry K."/>
            <person name="Liu P."/>
            <person name="Grigoriev I."/>
            <person name="Longcore J.E."/>
            <person name="James T.Y."/>
        </authorList>
    </citation>
    <scope>NUCLEOTIDE SEQUENCE</scope>
    <source>
        <strain evidence="2">JEL0513</strain>
    </source>
</reference>
<keyword evidence="3" id="KW-1185">Reference proteome</keyword>
<name>A0AAD5SX59_9FUNG</name>
<organism evidence="2 3">
    <name type="scientific">Physocladia obscura</name>
    <dbReference type="NCBI Taxonomy" id="109957"/>
    <lineage>
        <taxon>Eukaryota</taxon>
        <taxon>Fungi</taxon>
        <taxon>Fungi incertae sedis</taxon>
        <taxon>Chytridiomycota</taxon>
        <taxon>Chytridiomycota incertae sedis</taxon>
        <taxon>Chytridiomycetes</taxon>
        <taxon>Chytridiales</taxon>
        <taxon>Chytriomycetaceae</taxon>
        <taxon>Physocladia</taxon>
    </lineage>
</organism>
<dbReference type="EMBL" id="JADGJH010001555">
    <property type="protein sequence ID" value="KAJ3112326.1"/>
    <property type="molecule type" value="Genomic_DNA"/>
</dbReference>
<accession>A0AAD5SX59</accession>
<keyword evidence="1" id="KW-0812">Transmembrane</keyword>
<sequence>MAFGFHFAWFRKAQKDPAKMQGTTTPTQTRIEPGLVSVVSNVPKSAIAVFALLVAVCVFVSIGAVVMVRNKAAVPLQESRVSLAFLNAVAIAAVSDTAADSKGAGVLTPTYYAVNIVPFVLPDENEEYPETPVASKYTTSSTFVPHNCKIKSEGANLTSWDPSFCCQCCFENPHPIGLGISV</sequence>
<keyword evidence="1" id="KW-0472">Membrane</keyword>
<evidence type="ECO:0000313" key="2">
    <source>
        <dbReference type="EMBL" id="KAJ3112326.1"/>
    </source>
</evidence>
<feature type="transmembrane region" description="Helical" evidence="1">
    <location>
        <begin position="46"/>
        <end position="68"/>
    </location>
</feature>
<comment type="caution">
    <text evidence="2">The sequence shown here is derived from an EMBL/GenBank/DDBJ whole genome shotgun (WGS) entry which is preliminary data.</text>
</comment>
<evidence type="ECO:0000256" key="1">
    <source>
        <dbReference type="SAM" id="Phobius"/>
    </source>
</evidence>
<keyword evidence="1" id="KW-1133">Transmembrane helix</keyword>
<protein>
    <submittedName>
        <fullName evidence="2">Uncharacterized protein</fullName>
    </submittedName>
</protein>
<dbReference type="AlphaFoldDB" id="A0AAD5SX59"/>
<evidence type="ECO:0000313" key="3">
    <source>
        <dbReference type="Proteomes" id="UP001211907"/>
    </source>
</evidence>
<dbReference type="Proteomes" id="UP001211907">
    <property type="component" value="Unassembled WGS sequence"/>
</dbReference>
<gene>
    <name evidence="2" type="ORF">HK100_002379</name>
</gene>
<proteinExistence type="predicted"/>